<dbReference type="InterPro" id="IPR024789">
    <property type="entry name" value="APC4"/>
</dbReference>
<dbReference type="Pfam" id="PF12896">
    <property type="entry name" value="ANAPC4"/>
    <property type="match status" value="1"/>
</dbReference>
<dbReference type="GO" id="GO:0031145">
    <property type="term" value="P:anaphase-promoting complex-dependent catabolic process"/>
    <property type="evidence" value="ECO:0007669"/>
    <property type="project" value="InterPro"/>
</dbReference>
<evidence type="ECO:0000256" key="6">
    <source>
        <dbReference type="SAM" id="MobiDB-lite"/>
    </source>
</evidence>
<dbReference type="GO" id="GO:0070979">
    <property type="term" value="P:protein K11-linked ubiquitination"/>
    <property type="evidence" value="ECO:0007669"/>
    <property type="project" value="TreeGrafter"/>
</dbReference>
<proteinExistence type="predicted"/>
<organism evidence="9 12">
    <name type="scientific">Peronospora belbahrii</name>
    <dbReference type="NCBI Taxonomy" id="622444"/>
    <lineage>
        <taxon>Eukaryota</taxon>
        <taxon>Sar</taxon>
        <taxon>Stramenopiles</taxon>
        <taxon>Oomycota</taxon>
        <taxon>Peronosporomycetes</taxon>
        <taxon>Peronosporales</taxon>
        <taxon>Peronosporaceae</taxon>
        <taxon>Peronospora</taxon>
    </lineage>
</organism>
<dbReference type="Proteomes" id="UP001160483">
    <property type="component" value="Unassembled WGS sequence"/>
</dbReference>
<keyword evidence="2" id="KW-0132">Cell division</keyword>
<feature type="region of interest" description="Disordered" evidence="6">
    <location>
        <begin position="469"/>
        <end position="490"/>
    </location>
</feature>
<evidence type="ECO:0000259" key="8">
    <source>
        <dbReference type="Pfam" id="PF12896"/>
    </source>
</evidence>
<comment type="caution">
    <text evidence="9">The sequence shown here is derived from an EMBL/GenBank/DDBJ whole genome shotgun (WGS) entry which is preliminary data.</text>
</comment>
<evidence type="ECO:0000313" key="11">
    <source>
        <dbReference type="Proteomes" id="UP001158986"/>
    </source>
</evidence>
<evidence type="ECO:0000256" key="5">
    <source>
        <dbReference type="ARBA" id="ARBA00023306"/>
    </source>
</evidence>
<dbReference type="GO" id="GO:0034399">
    <property type="term" value="C:nuclear periphery"/>
    <property type="evidence" value="ECO:0007669"/>
    <property type="project" value="TreeGrafter"/>
</dbReference>
<name>A0AAU9LAE3_9STRA</name>
<evidence type="ECO:0000256" key="3">
    <source>
        <dbReference type="ARBA" id="ARBA00022776"/>
    </source>
</evidence>
<dbReference type="PANTHER" id="PTHR13260">
    <property type="entry name" value="ANAPHASE PROMOTING COMPLEX SUBUNIT 4 APC4"/>
    <property type="match status" value="1"/>
</dbReference>
<reference evidence="9 11" key="1">
    <citation type="submission" date="2021-11" db="EMBL/GenBank/DDBJ databases">
        <authorList>
            <person name="Islam A."/>
            <person name="Islam S."/>
            <person name="Flora M.S."/>
            <person name="Rahman M."/>
            <person name="Ziaur R.M."/>
            <person name="Epstein J.H."/>
            <person name="Hassan M."/>
            <person name="Klassen M."/>
            <person name="Woodard K."/>
            <person name="Webb A."/>
            <person name="Webby R.J."/>
            <person name="El Zowalaty M.E."/>
        </authorList>
    </citation>
    <scope>NUCLEOTIDE SEQUENCE</scope>
    <source>
        <strain evidence="10">Pbs1</strain>
        <strain evidence="9">Pbs3</strain>
    </source>
</reference>
<feature type="domain" description="Anaphase-promoting complex subunit 4-like WD40" evidence="7">
    <location>
        <begin position="22"/>
        <end position="113"/>
    </location>
</feature>
<dbReference type="GO" id="GO:0051301">
    <property type="term" value="P:cell division"/>
    <property type="evidence" value="ECO:0007669"/>
    <property type="project" value="UniProtKB-KW"/>
</dbReference>
<dbReference type="InterPro" id="IPR015943">
    <property type="entry name" value="WD40/YVTN_repeat-like_dom_sf"/>
</dbReference>
<dbReference type="EMBL" id="CAKLCB010000373">
    <property type="protein sequence ID" value="CAH0520905.1"/>
    <property type="molecule type" value="Genomic_DNA"/>
</dbReference>
<dbReference type="GO" id="GO:0005680">
    <property type="term" value="C:anaphase-promoting complex"/>
    <property type="evidence" value="ECO:0007669"/>
    <property type="project" value="InterPro"/>
</dbReference>
<evidence type="ECO:0000259" key="7">
    <source>
        <dbReference type="Pfam" id="PF12894"/>
    </source>
</evidence>
<dbReference type="Proteomes" id="UP001158986">
    <property type="component" value="Unassembled WGS sequence"/>
</dbReference>
<evidence type="ECO:0000256" key="4">
    <source>
        <dbReference type="ARBA" id="ARBA00022786"/>
    </source>
</evidence>
<keyword evidence="3" id="KW-0498">Mitosis</keyword>
<evidence type="ECO:0000313" key="10">
    <source>
        <dbReference type="EMBL" id="CAH0520905.1"/>
    </source>
</evidence>
<evidence type="ECO:0000256" key="1">
    <source>
        <dbReference type="ARBA" id="ARBA00016067"/>
    </source>
</evidence>
<accession>A0AAU9LAE3</accession>
<dbReference type="InterPro" id="IPR024977">
    <property type="entry name" value="Apc4-like_WD40_dom"/>
</dbReference>
<evidence type="ECO:0000256" key="2">
    <source>
        <dbReference type="ARBA" id="ARBA00022618"/>
    </source>
</evidence>
<gene>
    <name evidence="10" type="ORF">PBS001_LOCUS7367</name>
    <name evidence="9" type="ORF">PBS003_LOCUS9173</name>
</gene>
<feature type="domain" description="Anaphase-promoting complex subunit 4 long" evidence="8">
    <location>
        <begin position="278"/>
        <end position="459"/>
    </location>
</feature>
<dbReference type="Pfam" id="PF12894">
    <property type="entry name" value="ANAPC4_WD40"/>
    <property type="match status" value="1"/>
</dbReference>
<dbReference type="PANTHER" id="PTHR13260:SF0">
    <property type="entry name" value="ANAPHASE-PROMOTING COMPLEX SUBUNIT 4"/>
    <property type="match status" value="1"/>
</dbReference>
<evidence type="ECO:0000313" key="12">
    <source>
        <dbReference type="Proteomes" id="UP001160483"/>
    </source>
</evidence>
<dbReference type="InterPro" id="IPR024790">
    <property type="entry name" value="APC4_long_dom"/>
</dbReference>
<evidence type="ECO:0000313" key="9">
    <source>
        <dbReference type="EMBL" id="CAH0482588.1"/>
    </source>
</evidence>
<dbReference type="SUPFAM" id="SSF50978">
    <property type="entry name" value="WD40 repeat-like"/>
    <property type="match status" value="1"/>
</dbReference>
<dbReference type="InterPro" id="IPR036322">
    <property type="entry name" value="WD40_repeat_dom_sf"/>
</dbReference>
<keyword evidence="11" id="KW-1185">Reference proteome</keyword>
<dbReference type="EMBL" id="CAKKTJ010000335">
    <property type="protein sequence ID" value="CAH0482588.1"/>
    <property type="molecule type" value="Genomic_DNA"/>
</dbReference>
<dbReference type="Gene3D" id="2.130.10.10">
    <property type="entry name" value="YVTN repeat-like/Quinoprotein amine dehydrogenase"/>
    <property type="match status" value="1"/>
</dbReference>
<dbReference type="AlphaFoldDB" id="A0AAU9LAE3"/>
<keyword evidence="4" id="KW-0833">Ubl conjugation pathway</keyword>
<keyword evidence="5" id="KW-0131">Cell cycle</keyword>
<sequence>MPSKHAFVALQDRYVSSLAVACCPTMDLIAVLTLEHHLVVHRTTSWQKLLHINPSDVSFEMMTLAWRPDGLQLAVGCDDGDVAIFEIESGEILPQRRSNFCHKHCITAMHWAQATRDGTLNRDSTAKRRRRKVCGAVGNFWSSHDTMSQSKVKFQHRASRFLGDDCKTAHPDTLLVTADERGFIALWWMGRVLLTRIDVSKHFTDDEFRILDSMGHQRGEAGGFRVEQVSFAPDLSFISVVLVFMGDGSGQAGKAVDEKESKLYRILALDMTAVCDILEDVALVANIIDCVNTLFDQIALYSRQVSTEWKNATRIFELKMGLIGLLYEKYACEDLPQEDMLSVLVTGITPPALAQYFAQDIQEMSVYRMQKAIFSGCESLTVLAESKVKPALVKVQFLLSELRGHARWNENYAATLGITTSALDDLVQATQDALVELEALILAIHETHQDFALFFQWILERVRIHTNSNRSRGEASATANGGRDVKDPSGSKSLLNLRRLCDFLQRAAKAAQHFRLQQSSDNVYKVETTFGNLLSFQLAARPIPLKGNTENLGVGFPARVTCIQHHWLVLLDTMAETLALATRREKSGGFTIGNASNTVEECHLHFRQPFSKLRLDEIAKNDDQSDDEQNCEETIDWNSLNHYGCMRDDQAECNTMMAGFRLHSGVLLLLRASQGVDYPHLRHKSPLNLIWDAAVISFSGGSSADIIRCQSFDFYGDRSLERQQMLAFVVNHTVDGQVHEEWLYLQSYDNVEFSHTKLTGSFEAIIAQSVIQPFNLDHSRGRVVASPSTSSQSAKNVTSVISAAARGVLCVILPPNRLVVFDAEDCEDDDSENEDVVTD</sequence>
<protein>
    <recommendedName>
        <fullName evidence="1">Anaphase-promoting complex subunit 4</fullName>
    </recommendedName>
</protein>